<dbReference type="STRING" id="1230453.C453_19285"/>
<accession>M0H8W6</accession>
<keyword evidence="1" id="KW-0472">Membrane</keyword>
<feature type="transmembrane region" description="Helical" evidence="1">
    <location>
        <begin position="79"/>
        <end position="99"/>
    </location>
</feature>
<dbReference type="Pfam" id="PF09946">
    <property type="entry name" value="DUF2178"/>
    <property type="match status" value="1"/>
</dbReference>
<organism evidence="2 3">
    <name type="scientific">Haloferax elongans ATCC BAA-1513</name>
    <dbReference type="NCBI Taxonomy" id="1230453"/>
    <lineage>
        <taxon>Archaea</taxon>
        <taxon>Methanobacteriati</taxon>
        <taxon>Methanobacteriota</taxon>
        <taxon>Stenosarchaea group</taxon>
        <taxon>Halobacteria</taxon>
        <taxon>Halobacteriales</taxon>
        <taxon>Haloferacaceae</taxon>
        <taxon>Haloferax</taxon>
    </lineage>
</organism>
<protein>
    <recommendedName>
        <fullName evidence="4">DUF2178 domain-containing protein</fullName>
    </recommendedName>
</protein>
<dbReference type="Proteomes" id="UP000011612">
    <property type="component" value="Unassembled WGS sequence"/>
</dbReference>
<dbReference type="AlphaFoldDB" id="M0H8W6"/>
<comment type="caution">
    <text evidence="2">The sequence shown here is derived from an EMBL/GenBank/DDBJ whole genome shotgun (WGS) entry which is preliminary data.</text>
</comment>
<feature type="transmembrane region" description="Helical" evidence="1">
    <location>
        <begin position="38"/>
        <end position="58"/>
    </location>
</feature>
<reference evidence="2 3" key="1">
    <citation type="journal article" date="2014" name="PLoS Genet.">
        <title>Phylogenetically driven sequencing of extremely halophilic archaea reveals strategies for static and dynamic osmo-response.</title>
        <authorList>
            <person name="Becker E.A."/>
            <person name="Seitzer P.M."/>
            <person name="Tritt A."/>
            <person name="Larsen D."/>
            <person name="Krusor M."/>
            <person name="Yao A.I."/>
            <person name="Wu D."/>
            <person name="Madern D."/>
            <person name="Eisen J.A."/>
            <person name="Darling A.E."/>
            <person name="Facciotti M.T."/>
        </authorList>
    </citation>
    <scope>NUCLEOTIDE SEQUENCE [LARGE SCALE GENOMIC DNA]</scope>
    <source>
        <strain evidence="2 3">ATCC BAA-1513</strain>
    </source>
</reference>
<dbReference type="PATRIC" id="fig|1230453.4.peg.3828"/>
<dbReference type="InterPro" id="IPR019235">
    <property type="entry name" value="DUF2178_TM"/>
</dbReference>
<gene>
    <name evidence="2" type="ORF">C453_19285</name>
</gene>
<sequence>MSNPNTQSRERSYRRLYAGLWLLSGVALAAFITLGYPIIGVIAFVVSATVAIAIVRRYDGPLFDERDRSRQAAASQRTVAIVGISSAIVFPTVTALWALDVVAWPVWLTPIAFFVAALSFVHLGSTLYETTQVA</sequence>
<keyword evidence="1" id="KW-0812">Transmembrane</keyword>
<feature type="transmembrane region" description="Helical" evidence="1">
    <location>
        <begin position="105"/>
        <end position="128"/>
    </location>
</feature>
<proteinExistence type="predicted"/>
<feature type="transmembrane region" description="Helical" evidence="1">
    <location>
        <begin position="12"/>
        <end position="32"/>
    </location>
</feature>
<dbReference type="OrthoDB" id="293211at2157"/>
<name>M0H8W6_HALEO</name>
<keyword evidence="3" id="KW-1185">Reference proteome</keyword>
<evidence type="ECO:0000313" key="2">
    <source>
        <dbReference type="EMBL" id="ELZ80253.1"/>
    </source>
</evidence>
<evidence type="ECO:0000256" key="1">
    <source>
        <dbReference type="SAM" id="Phobius"/>
    </source>
</evidence>
<dbReference type="RefSeq" id="WP_008327207.1">
    <property type="nucleotide sequence ID" value="NZ_AOLK01000026.1"/>
</dbReference>
<keyword evidence="1" id="KW-1133">Transmembrane helix</keyword>
<evidence type="ECO:0000313" key="3">
    <source>
        <dbReference type="Proteomes" id="UP000011612"/>
    </source>
</evidence>
<dbReference type="EMBL" id="AOLK01000026">
    <property type="protein sequence ID" value="ELZ80253.1"/>
    <property type="molecule type" value="Genomic_DNA"/>
</dbReference>
<evidence type="ECO:0008006" key="4">
    <source>
        <dbReference type="Google" id="ProtNLM"/>
    </source>
</evidence>